<dbReference type="InterPro" id="IPR029068">
    <property type="entry name" value="Glyas_Bleomycin-R_OHBP_Dase"/>
</dbReference>
<accession>A0ABR0EME3</accession>
<reference evidence="2 3" key="1">
    <citation type="journal article" date="2023" name="G3 (Bethesda)">
        <title>A chromosome-level genome assembly of Zasmidium syzygii isolated from banana leaves.</title>
        <authorList>
            <person name="van Westerhoven A.C."/>
            <person name="Mehrabi R."/>
            <person name="Talebi R."/>
            <person name="Steentjes M.B.F."/>
            <person name="Corcolon B."/>
            <person name="Chong P.A."/>
            <person name="Kema G.H.J."/>
            <person name="Seidl M.F."/>
        </authorList>
    </citation>
    <scope>NUCLEOTIDE SEQUENCE [LARGE SCALE GENOMIC DNA]</scope>
    <source>
        <strain evidence="2 3">P124</strain>
    </source>
</reference>
<keyword evidence="3" id="KW-1185">Reference proteome</keyword>
<sequence length="154" mass="16872">MAPHTFTINSANHTGITVSSLVESLKFWEGLLGGKILYRNHVAMSPELNVIGVPDAVMDNAMIALPDGTRIELLEYSAPADRKVYKPRGCDVGSAHVGLNVTGSQELIEEATKLGWTAVDRPQRLRRGDGTYWTAIYIHGPDGETIELLEKLDE</sequence>
<name>A0ABR0EME3_ZASCE</name>
<dbReference type="EMBL" id="JAXOVC010000004">
    <property type="protein sequence ID" value="KAK4502756.1"/>
    <property type="molecule type" value="Genomic_DNA"/>
</dbReference>
<evidence type="ECO:0000313" key="2">
    <source>
        <dbReference type="EMBL" id="KAK4502756.1"/>
    </source>
</evidence>
<proteinExistence type="predicted"/>
<gene>
    <name evidence="2" type="ORF">PRZ48_006182</name>
</gene>
<dbReference type="InterPro" id="IPR037523">
    <property type="entry name" value="VOC_core"/>
</dbReference>
<protein>
    <recommendedName>
        <fullName evidence="1">VOC domain-containing protein</fullName>
    </recommendedName>
</protein>
<dbReference type="PROSITE" id="PS51819">
    <property type="entry name" value="VOC"/>
    <property type="match status" value="1"/>
</dbReference>
<dbReference type="SUPFAM" id="SSF54593">
    <property type="entry name" value="Glyoxalase/Bleomycin resistance protein/Dihydroxybiphenyl dioxygenase"/>
    <property type="match status" value="1"/>
</dbReference>
<feature type="domain" description="VOC" evidence="1">
    <location>
        <begin position="10"/>
        <end position="151"/>
    </location>
</feature>
<dbReference type="Gene3D" id="3.10.180.10">
    <property type="entry name" value="2,3-Dihydroxybiphenyl 1,2-Dioxygenase, domain 1"/>
    <property type="match status" value="1"/>
</dbReference>
<dbReference type="Pfam" id="PF13669">
    <property type="entry name" value="Glyoxalase_4"/>
    <property type="match status" value="1"/>
</dbReference>
<evidence type="ECO:0000259" key="1">
    <source>
        <dbReference type="PROSITE" id="PS51819"/>
    </source>
</evidence>
<organism evidence="2 3">
    <name type="scientific">Zasmidium cellare</name>
    <name type="common">Wine cellar mold</name>
    <name type="synonym">Racodium cellare</name>
    <dbReference type="NCBI Taxonomy" id="395010"/>
    <lineage>
        <taxon>Eukaryota</taxon>
        <taxon>Fungi</taxon>
        <taxon>Dikarya</taxon>
        <taxon>Ascomycota</taxon>
        <taxon>Pezizomycotina</taxon>
        <taxon>Dothideomycetes</taxon>
        <taxon>Dothideomycetidae</taxon>
        <taxon>Mycosphaerellales</taxon>
        <taxon>Mycosphaerellaceae</taxon>
        <taxon>Zasmidium</taxon>
    </lineage>
</organism>
<comment type="caution">
    <text evidence="2">The sequence shown here is derived from an EMBL/GenBank/DDBJ whole genome shotgun (WGS) entry which is preliminary data.</text>
</comment>
<evidence type="ECO:0000313" key="3">
    <source>
        <dbReference type="Proteomes" id="UP001305779"/>
    </source>
</evidence>
<dbReference type="Proteomes" id="UP001305779">
    <property type="component" value="Unassembled WGS sequence"/>
</dbReference>